<evidence type="ECO:0000259" key="3">
    <source>
        <dbReference type="Pfam" id="PF06863"/>
    </source>
</evidence>
<dbReference type="EMBL" id="QYUM01000002">
    <property type="protein sequence ID" value="RJF94245.1"/>
    <property type="molecule type" value="Genomic_DNA"/>
</dbReference>
<dbReference type="Pfam" id="PF06742">
    <property type="entry name" value="DUF1214"/>
    <property type="match status" value="1"/>
</dbReference>
<dbReference type="Proteomes" id="UP000286100">
    <property type="component" value="Unassembled WGS sequence"/>
</dbReference>
<dbReference type="PANTHER" id="PTHR36509">
    <property type="entry name" value="BLL3101 PROTEIN"/>
    <property type="match status" value="1"/>
</dbReference>
<comment type="caution">
    <text evidence="4">The sequence shown here is derived from an EMBL/GenBank/DDBJ whole genome shotgun (WGS) entry which is preliminary data.</text>
</comment>
<name>A0A418WSQ4_9SPHN</name>
<sequence>MDTKLRACIATLLLLLGLTVARAEAQAQDLSAAEARAIAKEAYIYGFPMVDSYRIQHAYFVDRGNAEFKAAWNQIGNVGRVYTPADRAIQTPNSDTPYSFLGADLRAEPLVLTMPEVEHGRYYSAQFIDMYTHNFAYVGTRATGNGAARYLLAGPGWKGGMPEGVRAVIRSETEFALVMYRTQLFAPADIGNVHKIQAGYKVQTLSQFLGTPAPAATPAIDFVRPLSAQDERTSPAFFNILGFLLQYAPVHPSEQGLRARFARLSIAPGKSFDVARMTPELRAAVEAGIADAWREYAALPSQLQSSDFFGARETLRNNYLYRMAGAVRGIYGNSRDEATYRGYQADSAGQALDGRRGRYVLRFAPGQLPPVNAFWSLTMYELPARQLVANPLQRYLINSPMLPALRRDPDGGITLYIQRESPGADREINWLPAPDGPFFVGLRAYLPKPELQDGSWKQPPIARVD</sequence>
<keyword evidence="1" id="KW-0732">Signal</keyword>
<evidence type="ECO:0000313" key="5">
    <source>
        <dbReference type="Proteomes" id="UP000286100"/>
    </source>
</evidence>
<feature type="domain" description="DUF1254" evidence="3">
    <location>
        <begin position="73"/>
        <end position="203"/>
    </location>
</feature>
<dbReference type="AlphaFoldDB" id="A0A418WSQ4"/>
<dbReference type="InterPro" id="IPR037050">
    <property type="entry name" value="DUF1254_sf"/>
</dbReference>
<dbReference type="OrthoDB" id="9777345at2"/>
<keyword evidence="5" id="KW-1185">Reference proteome</keyword>
<dbReference type="Pfam" id="PF06863">
    <property type="entry name" value="DUF1254"/>
    <property type="match status" value="1"/>
</dbReference>
<proteinExistence type="predicted"/>
<dbReference type="Gene3D" id="2.60.120.600">
    <property type="entry name" value="Domain of unknown function DUF1214, C-terminal domain"/>
    <property type="match status" value="1"/>
</dbReference>
<dbReference type="RefSeq" id="WP_119761040.1">
    <property type="nucleotide sequence ID" value="NZ_QYUM01000002.1"/>
</dbReference>
<dbReference type="SUPFAM" id="SSF160935">
    <property type="entry name" value="VPA0735-like"/>
    <property type="match status" value="1"/>
</dbReference>
<dbReference type="InterPro" id="IPR010621">
    <property type="entry name" value="DUF1214"/>
</dbReference>
<feature type="domain" description="DUF1214" evidence="2">
    <location>
        <begin position="337"/>
        <end position="448"/>
    </location>
</feature>
<dbReference type="Gene3D" id="2.60.40.1610">
    <property type="entry name" value="Domain of unknown function DUF1254"/>
    <property type="match status" value="1"/>
</dbReference>
<feature type="signal peptide" evidence="1">
    <location>
        <begin position="1"/>
        <end position="23"/>
    </location>
</feature>
<evidence type="ECO:0000313" key="4">
    <source>
        <dbReference type="EMBL" id="RJF94245.1"/>
    </source>
</evidence>
<reference evidence="4 5" key="1">
    <citation type="submission" date="2018-09" db="EMBL/GenBank/DDBJ databases">
        <authorList>
            <person name="Zhu H."/>
        </authorList>
    </citation>
    <scope>NUCLEOTIDE SEQUENCE [LARGE SCALE GENOMIC DNA]</scope>
    <source>
        <strain evidence="4 5">K2R01-6</strain>
    </source>
</reference>
<dbReference type="InterPro" id="IPR037049">
    <property type="entry name" value="DUF1214_C_sf"/>
</dbReference>
<dbReference type="InterPro" id="IPR010679">
    <property type="entry name" value="DUF1254"/>
</dbReference>
<gene>
    <name evidence="4" type="ORF">D3876_04725</name>
</gene>
<protein>
    <submittedName>
        <fullName evidence="4">DUF1254 domain-containing protein</fullName>
    </submittedName>
</protein>
<feature type="chain" id="PRO_5019055708" evidence="1">
    <location>
        <begin position="24"/>
        <end position="465"/>
    </location>
</feature>
<evidence type="ECO:0000256" key="1">
    <source>
        <dbReference type="SAM" id="SignalP"/>
    </source>
</evidence>
<evidence type="ECO:0000259" key="2">
    <source>
        <dbReference type="Pfam" id="PF06742"/>
    </source>
</evidence>
<accession>A0A418WSQ4</accession>
<dbReference type="PANTHER" id="PTHR36509:SF2">
    <property type="entry name" value="BLL3101 PROTEIN"/>
    <property type="match status" value="1"/>
</dbReference>
<organism evidence="4 5">
    <name type="scientific">Sphingomonas cavernae</name>
    <dbReference type="NCBI Taxonomy" id="2320861"/>
    <lineage>
        <taxon>Bacteria</taxon>
        <taxon>Pseudomonadati</taxon>
        <taxon>Pseudomonadota</taxon>
        <taxon>Alphaproteobacteria</taxon>
        <taxon>Sphingomonadales</taxon>
        <taxon>Sphingomonadaceae</taxon>
        <taxon>Sphingomonas</taxon>
    </lineage>
</organism>